<dbReference type="EMBL" id="KV417332">
    <property type="protein sequence ID" value="KZO90874.1"/>
    <property type="molecule type" value="Genomic_DNA"/>
</dbReference>
<gene>
    <name evidence="2" type="ORF">CALVIDRAFT_568657</name>
</gene>
<evidence type="ECO:0000313" key="3">
    <source>
        <dbReference type="Proteomes" id="UP000076738"/>
    </source>
</evidence>
<keyword evidence="3" id="KW-1185">Reference proteome</keyword>
<dbReference type="Proteomes" id="UP000076738">
    <property type="component" value="Unassembled WGS sequence"/>
</dbReference>
<dbReference type="AlphaFoldDB" id="A0A167GT14"/>
<evidence type="ECO:0000256" key="1">
    <source>
        <dbReference type="SAM" id="MobiDB-lite"/>
    </source>
</evidence>
<organism evidence="2 3">
    <name type="scientific">Calocera viscosa (strain TUFC12733)</name>
    <dbReference type="NCBI Taxonomy" id="1330018"/>
    <lineage>
        <taxon>Eukaryota</taxon>
        <taxon>Fungi</taxon>
        <taxon>Dikarya</taxon>
        <taxon>Basidiomycota</taxon>
        <taxon>Agaricomycotina</taxon>
        <taxon>Dacrymycetes</taxon>
        <taxon>Dacrymycetales</taxon>
        <taxon>Dacrymycetaceae</taxon>
        <taxon>Calocera</taxon>
    </lineage>
</organism>
<sequence length="72" mass="7508">MSNYLPDGSFTFTRLPPGTPNPSSNGEYRSTGQTRGGDTFIAGGSIEYTGGNTQCGNDNRMDTGGNRQGGRG</sequence>
<feature type="region of interest" description="Disordered" evidence="1">
    <location>
        <begin position="1"/>
        <end position="72"/>
    </location>
</feature>
<name>A0A167GT14_CALVF</name>
<evidence type="ECO:0000313" key="2">
    <source>
        <dbReference type="EMBL" id="KZO90874.1"/>
    </source>
</evidence>
<feature type="compositionally biased region" description="Polar residues" evidence="1">
    <location>
        <begin position="21"/>
        <end position="33"/>
    </location>
</feature>
<accession>A0A167GT14</accession>
<reference evidence="2 3" key="1">
    <citation type="journal article" date="2016" name="Mol. Biol. Evol.">
        <title>Comparative Genomics of Early-Diverging Mushroom-Forming Fungi Provides Insights into the Origins of Lignocellulose Decay Capabilities.</title>
        <authorList>
            <person name="Nagy L.G."/>
            <person name="Riley R."/>
            <person name="Tritt A."/>
            <person name="Adam C."/>
            <person name="Daum C."/>
            <person name="Floudas D."/>
            <person name="Sun H."/>
            <person name="Yadav J.S."/>
            <person name="Pangilinan J."/>
            <person name="Larsson K.H."/>
            <person name="Matsuura K."/>
            <person name="Barry K."/>
            <person name="Labutti K."/>
            <person name="Kuo R."/>
            <person name="Ohm R.A."/>
            <person name="Bhattacharya S.S."/>
            <person name="Shirouzu T."/>
            <person name="Yoshinaga Y."/>
            <person name="Martin F.M."/>
            <person name="Grigoriev I.V."/>
            <person name="Hibbett D.S."/>
        </authorList>
    </citation>
    <scope>NUCLEOTIDE SEQUENCE [LARGE SCALE GENOMIC DNA]</scope>
    <source>
        <strain evidence="2 3">TUFC12733</strain>
    </source>
</reference>
<protein>
    <submittedName>
        <fullName evidence="2">Uncharacterized protein</fullName>
    </submittedName>
</protein>
<proteinExistence type="predicted"/>